<dbReference type="eggNOG" id="ENOG502S9WI">
    <property type="taxonomic scope" value="Eukaryota"/>
</dbReference>
<feature type="transmembrane region" description="Helical" evidence="2">
    <location>
        <begin position="111"/>
        <end position="135"/>
    </location>
</feature>
<dbReference type="Gene3D" id="1.20.1250.20">
    <property type="entry name" value="MFS general substrate transporter like domains"/>
    <property type="match status" value="1"/>
</dbReference>
<name>A0A0L0G2W0_9EUKA</name>
<dbReference type="InterPro" id="IPR020846">
    <property type="entry name" value="MFS_dom"/>
</dbReference>
<sequence length="180" mass="19125">MLYTAWASQFYFILMENSSLSTANLFAFMTIAMGSIGSVLGGYFADRVGRTAVCAVCTICSATVSIAIGPAAVATQSEPLVWALAFLWGLTVVADSAQYSAMISELCPADLVGTALTLQLSSGYSATVVSILVLPTIANSTILTWEWSYAVAGVVSYLGLFMLLWLRYLPESEKICGGKK</sequence>
<keyword evidence="2" id="KW-0472">Membrane</keyword>
<keyword evidence="2" id="KW-0812">Transmembrane</keyword>
<feature type="transmembrane region" description="Helical" evidence="2">
    <location>
        <begin position="147"/>
        <end position="166"/>
    </location>
</feature>
<feature type="transmembrane region" description="Helical" evidence="2">
    <location>
        <begin position="25"/>
        <end position="45"/>
    </location>
</feature>
<protein>
    <recommendedName>
        <fullName evidence="3">Major facilitator superfamily (MFS) profile domain-containing protein</fullName>
    </recommendedName>
</protein>
<evidence type="ECO:0000256" key="2">
    <source>
        <dbReference type="SAM" id="Phobius"/>
    </source>
</evidence>
<gene>
    <name evidence="4" type="ORF">SARC_04597</name>
</gene>
<organism evidence="4 5">
    <name type="scientific">Sphaeroforma arctica JP610</name>
    <dbReference type="NCBI Taxonomy" id="667725"/>
    <lineage>
        <taxon>Eukaryota</taxon>
        <taxon>Ichthyosporea</taxon>
        <taxon>Ichthyophonida</taxon>
        <taxon>Sphaeroforma</taxon>
    </lineage>
</organism>
<comment type="subcellular location">
    <subcellularLocation>
        <location evidence="1">Membrane</location>
        <topology evidence="1">Multi-pass membrane protein</topology>
    </subcellularLocation>
</comment>
<dbReference type="GeneID" id="25905101"/>
<dbReference type="GO" id="GO:0016020">
    <property type="term" value="C:membrane"/>
    <property type="evidence" value="ECO:0007669"/>
    <property type="project" value="UniProtKB-SubCell"/>
</dbReference>
<keyword evidence="2" id="KW-1133">Transmembrane helix</keyword>
<dbReference type="SUPFAM" id="SSF103473">
    <property type="entry name" value="MFS general substrate transporter"/>
    <property type="match status" value="1"/>
</dbReference>
<dbReference type="InterPro" id="IPR011701">
    <property type="entry name" value="MFS"/>
</dbReference>
<reference evidence="4 5" key="1">
    <citation type="submission" date="2011-02" db="EMBL/GenBank/DDBJ databases">
        <title>The Genome Sequence of Sphaeroforma arctica JP610.</title>
        <authorList>
            <consortium name="The Broad Institute Genome Sequencing Platform"/>
            <person name="Russ C."/>
            <person name="Cuomo C."/>
            <person name="Young S.K."/>
            <person name="Zeng Q."/>
            <person name="Gargeya S."/>
            <person name="Alvarado L."/>
            <person name="Berlin A."/>
            <person name="Chapman S.B."/>
            <person name="Chen Z."/>
            <person name="Freedman E."/>
            <person name="Gellesch M."/>
            <person name="Goldberg J."/>
            <person name="Griggs A."/>
            <person name="Gujja S."/>
            <person name="Heilman E."/>
            <person name="Heiman D."/>
            <person name="Howarth C."/>
            <person name="Mehta T."/>
            <person name="Neiman D."/>
            <person name="Pearson M."/>
            <person name="Roberts A."/>
            <person name="Saif S."/>
            <person name="Shea T."/>
            <person name="Shenoy N."/>
            <person name="Sisk P."/>
            <person name="Stolte C."/>
            <person name="Sykes S."/>
            <person name="White J."/>
            <person name="Yandava C."/>
            <person name="Burger G."/>
            <person name="Gray M.W."/>
            <person name="Holland P.W.H."/>
            <person name="King N."/>
            <person name="Lang F.B.F."/>
            <person name="Roger A.J."/>
            <person name="Ruiz-Trillo I."/>
            <person name="Haas B."/>
            <person name="Nusbaum C."/>
            <person name="Birren B."/>
        </authorList>
    </citation>
    <scope>NUCLEOTIDE SEQUENCE [LARGE SCALE GENOMIC DNA]</scope>
    <source>
        <strain evidence="4 5">JP610</strain>
    </source>
</reference>
<feature type="transmembrane region" description="Helical" evidence="2">
    <location>
        <begin position="52"/>
        <end position="74"/>
    </location>
</feature>
<dbReference type="Pfam" id="PF07690">
    <property type="entry name" value="MFS_1"/>
    <property type="match status" value="1"/>
</dbReference>
<evidence type="ECO:0000256" key="1">
    <source>
        <dbReference type="ARBA" id="ARBA00004141"/>
    </source>
</evidence>
<evidence type="ECO:0000259" key="3">
    <source>
        <dbReference type="PROSITE" id="PS50850"/>
    </source>
</evidence>
<accession>A0A0L0G2W0</accession>
<dbReference type="InterPro" id="IPR036259">
    <property type="entry name" value="MFS_trans_sf"/>
</dbReference>
<feature type="transmembrane region" description="Helical" evidence="2">
    <location>
        <begin position="80"/>
        <end position="99"/>
    </location>
</feature>
<evidence type="ECO:0000313" key="5">
    <source>
        <dbReference type="Proteomes" id="UP000054560"/>
    </source>
</evidence>
<dbReference type="Proteomes" id="UP000054560">
    <property type="component" value="Unassembled WGS sequence"/>
</dbReference>
<keyword evidence="5" id="KW-1185">Reference proteome</keyword>
<dbReference type="PROSITE" id="PS50850">
    <property type="entry name" value="MFS"/>
    <property type="match status" value="1"/>
</dbReference>
<proteinExistence type="predicted"/>
<dbReference type="RefSeq" id="XP_014157048.1">
    <property type="nucleotide sequence ID" value="XM_014301573.1"/>
</dbReference>
<dbReference type="AlphaFoldDB" id="A0A0L0G2W0"/>
<feature type="domain" description="Major facilitator superfamily (MFS) profile" evidence="3">
    <location>
        <begin position="1"/>
        <end position="180"/>
    </location>
</feature>
<dbReference type="EMBL" id="KQ241860">
    <property type="protein sequence ID" value="KNC83146.1"/>
    <property type="molecule type" value="Genomic_DNA"/>
</dbReference>
<dbReference type="OrthoDB" id="9986881at2759"/>
<dbReference type="GO" id="GO:0022857">
    <property type="term" value="F:transmembrane transporter activity"/>
    <property type="evidence" value="ECO:0007669"/>
    <property type="project" value="InterPro"/>
</dbReference>
<evidence type="ECO:0000313" key="4">
    <source>
        <dbReference type="EMBL" id="KNC83146.1"/>
    </source>
</evidence>